<proteinExistence type="predicted"/>
<dbReference type="OrthoDB" id="276295at2"/>
<comment type="caution">
    <text evidence="1">The sequence shown here is derived from an EMBL/GenBank/DDBJ whole genome shotgun (WGS) entry which is preliminary data.</text>
</comment>
<dbReference type="RefSeq" id="WP_068267250.1">
    <property type="nucleotide sequence ID" value="NZ_LWSK01000175.1"/>
</dbReference>
<dbReference type="AlphaFoldDB" id="A0A5B1CJ59"/>
<dbReference type="Proteomes" id="UP000322699">
    <property type="component" value="Unassembled WGS sequence"/>
</dbReference>
<reference evidence="1 2" key="1">
    <citation type="submission" date="2019-08" db="EMBL/GenBank/DDBJ databases">
        <title>Deep-cultivation of Planctomycetes and their phenomic and genomic characterization uncovers novel biology.</title>
        <authorList>
            <person name="Wiegand S."/>
            <person name="Jogler M."/>
            <person name="Boedeker C."/>
            <person name="Pinto D."/>
            <person name="Vollmers J."/>
            <person name="Rivas-Marin E."/>
            <person name="Kohn T."/>
            <person name="Peeters S.H."/>
            <person name="Heuer A."/>
            <person name="Rast P."/>
            <person name="Oberbeckmann S."/>
            <person name="Bunk B."/>
            <person name="Jeske O."/>
            <person name="Meyerdierks A."/>
            <person name="Storesund J.E."/>
            <person name="Kallscheuer N."/>
            <person name="Luecker S."/>
            <person name="Lage O.M."/>
            <person name="Pohl T."/>
            <person name="Merkel B.J."/>
            <person name="Hornburger P."/>
            <person name="Mueller R.-W."/>
            <person name="Bruemmer F."/>
            <person name="Labrenz M."/>
            <person name="Spormann A.M."/>
            <person name="Op Den Camp H."/>
            <person name="Overmann J."/>
            <person name="Amann R."/>
            <person name="Jetten M.S.M."/>
            <person name="Mascher T."/>
            <person name="Medema M.H."/>
            <person name="Devos D.P."/>
            <person name="Kaster A.-K."/>
            <person name="Ovreas L."/>
            <person name="Rohde M."/>
            <person name="Galperin M.Y."/>
            <person name="Jogler C."/>
        </authorList>
    </citation>
    <scope>NUCLEOTIDE SEQUENCE [LARGE SCALE GENOMIC DNA]</scope>
    <source>
        <strain evidence="1 2">LF1</strain>
    </source>
</reference>
<gene>
    <name evidence="1" type="ORF">LF1_25030</name>
</gene>
<name>A0A5B1CJ59_9BACT</name>
<keyword evidence="2" id="KW-1185">Reference proteome</keyword>
<accession>A0A5B1CJ59</accession>
<evidence type="ECO:0000313" key="1">
    <source>
        <dbReference type="EMBL" id="KAA1259965.1"/>
    </source>
</evidence>
<protein>
    <submittedName>
        <fullName evidence="1">Uncharacterized protein</fullName>
    </submittedName>
</protein>
<dbReference type="EMBL" id="VRLW01000001">
    <property type="protein sequence ID" value="KAA1259965.1"/>
    <property type="molecule type" value="Genomic_DNA"/>
</dbReference>
<sequence>MTPDLTTVEATLNREPERQIAMSTAAGREALAVHERVMRSLTRSQKLAKAFELTHITRELMRVGIRRQHPKASDTEIQRLYVHQLLEYQNLDPETLAECQKRVDKLHQNVATSD</sequence>
<evidence type="ECO:0000313" key="2">
    <source>
        <dbReference type="Proteomes" id="UP000322699"/>
    </source>
</evidence>
<organism evidence="1 2">
    <name type="scientific">Rubripirellula obstinata</name>
    <dbReference type="NCBI Taxonomy" id="406547"/>
    <lineage>
        <taxon>Bacteria</taxon>
        <taxon>Pseudomonadati</taxon>
        <taxon>Planctomycetota</taxon>
        <taxon>Planctomycetia</taxon>
        <taxon>Pirellulales</taxon>
        <taxon>Pirellulaceae</taxon>
        <taxon>Rubripirellula</taxon>
    </lineage>
</organism>